<dbReference type="AlphaFoldDB" id="A0A974H5Q3"/>
<organism evidence="1 2">
    <name type="scientific">Xenopus laevis</name>
    <name type="common">African clawed frog</name>
    <dbReference type="NCBI Taxonomy" id="8355"/>
    <lineage>
        <taxon>Eukaryota</taxon>
        <taxon>Metazoa</taxon>
        <taxon>Chordata</taxon>
        <taxon>Craniata</taxon>
        <taxon>Vertebrata</taxon>
        <taxon>Euteleostomi</taxon>
        <taxon>Amphibia</taxon>
        <taxon>Batrachia</taxon>
        <taxon>Anura</taxon>
        <taxon>Pipoidea</taxon>
        <taxon>Pipidae</taxon>
        <taxon>Xenopodinae</taxon>
        <taxon>Xenopus</taxon>
        <taxon>Xenopus</taxon>
    </lineage>
</organism>
<proteinExistence type="predicted"/>
<gene>
    <name evidence="1" type="ORF">XELAEV_18042074mg</name>
</gene>
<dbReference type="Proteomes" id="UP000694892">
    <property type="component" value="Chromosome 8S"/>
</dbReference>
<evidence type="ECO:0000313" key="1">
    <source>
        <dbReference type="EMBL" id="OCT65824.1"/>
    </source>
</evidence>
<sequence length="75" mass="8240">MSCLNLQIVLSHRNIGDTGIGMDCALMKHTAQWPYAYLNSIGRNNINFSINYFSGGGISTKLNNIDKTVCLLGVF</sequence>
<evidence type="ECO:0000313" key="2">
    <source>
        <dbReference type="Proteomes" id="UP000694892"/>
    </source>
</evidence>
<name>A0A974H5Q3_XENLA</name>
<reference evidence="2" key="1">
    <citation type="journal article" date="2016" name="Nature">
        <title>Genome evolution in the allotetraploid frog Xenopus laevis.</title>
        <authorList>
            <person name="Session A.M."/>
            <person name="Uno Y."/>
            <person name="Kwon T."/>
            <person name="Chapman J.A."/>
            <person name="Toyoda A."/>
            <person name="Takahashi S."/>
            <person name="Fukui A."/>
            <person name="Hikosaka A."/>
            <person name="Suzuki A."/>
            <person name="Kondo M."/>
            <person name="van Heeringen S.J."/>
            <person name="Quigley I."/>
            <person name="Heinz S."/>
            <person name="Ogino H."/>
            <person name="Ochi H."/>
            <person name="Hellsten U."/>
            <person name="Lyons J.B."/>
            <person name="Simakov O."/>
            <person name="Putnam N."/>
            <person name="Stites J."/>
            <person name="Kuroki Y."/>
            <person name="Tanaka T."/>
            <person name="Michiue T."/>
            <person name="Watanabe M."/>
            <person name="Bogdanovic O."/>
            <person name="Lister R."/>
            <person name="Georgiou G."/>
            <person name="Paranjpe S.S."/>
            <person name="van Kruijsbergen I."/>
            <person name="Shu S."/>
            <person name="Carlson J."/>
            <person name="Kinoshita T."/>
            <person name="Ohta Y."/>
            <person name="Mawaribuchi S."/>
            <person name="Jenkins J."/>
            <person name="Grimwood J."/>
            <person name="Schmutz J."/>
            <person name="Mitros T."/>
            <person name="Mozaffari S.V."/>
            <person name="Suzuki Y."/>
            <person name="Haramoto Y."/>
            <person name="Yamamoto T.S."/>
            <person name="Takagi C."/>
            <person name="Heald R."/>
            <person name="Miller K."/>
            <person name="Haudenschild C."/>
            <person name="Kitzman J."/>
            <person name="Nakayama T."/>
            <person name="Izutsu Y."/>
            <person name="Robert J."/>
            <person name="Fortriede J."/>
            <person name="Burns K."/>
            <person name="Lotay V."/>
            <person name="Karimi K."/>
            <person name="Yasuoka Y."/>
            <person name="Dichmann D.S."/>
            <person name="Flajnik M.F."/>
            <person name="Houston D.W."/>
            <person name="Shendure J."/>
            <person name="DuPasquier L."/>
            <person name="Vize P.D."/>
            <person name="Zorn A.M."/>
            <person name="Ito M."/>
            <person name="Marcotte E.M."/>
            <person name="Wallingford J.B."/>
            <person name="Ito Y."/>
            <person name="Asashima M."/>
            <person name="Ueno N."/>
            <person name="Matsuda Y."/>
            <person name="Veenstra G.J."/>
            <person name="Fujiyama A."/>
            <person name="Harland R.M."/>
            <person name="Taira M."/>
            <person name="Rokhsar D.S."/>
        </authorList>
    </citation>
    <scope>NUCLEOTIDE SEQUENCE [LARGE SCALE GENOMIC DNA]</scope>
    <source>
        <strain evidence="2">J</strain>
    </source>
</reference>
<accession>A0A974H5Q3</accession>
<dbReference type="EMBL" id="CM004481">
    <property type="protein sequence ID" value="OCT65824.1"/>
    <property type="molecule type" value="Genomic_DNA"/>
</dbReference>
<protein>
    <submittedName>
        <fullName evidence="1">Uncharacterized protein</fullName>
    </submittedName>
</protein>